<evidence type="ECO:0000313" key="9">
    <source>
        <dbReference type="Proteomes" id="UP001634007"/>
    </source>
</evidence>
<dbReference type="AlphaFoldDB" id="A0ABD3LNV7"/>
<gene>
    <name evidence="8" type="ORF">ACJRO7_012394</name>
</gene>
<dbReference type="InterPro" id="IPR027370">
    <property type="entry name" value="Znf-RING_euk"/>
</dbReference>
<evidence type="ECO:0000256" key="4">
    <source>
        <dbReference type="PROSITE-ProRule" id="PRU00175"/>
    </source>
</evidence>
<evidence type="ECO:0000256" key="2">
    <source>
        <dbReference type="ARBA" id="ARBA00022771"/>
    </source>
</evidence>
<keyword evidence="9" id="KW-1185">Reference proteome</keyword>
<feature type="transmembrane region" description="Helical" evidence="6">
    <location>
        <begin position="238"/>
        <end position="257"/>
    </location>
</feature>
<keyword evidence="2 4" id="KW-0863">Zinc-finger</keyword>
<evidence type="ECO:0000256" key="6">
    <source>
        <dbReference type="SAM" id="Phobius"/>
    </source>
</evidence>
<dbReference type="Gene3D" id="3.30.40.10">
    <property type="entry name" value="Zinc/RING finger domain, C3HC4 (zinc finger)"/>
    <property type="match status" value="1"/>
</dbReference>
<evidence type="ECO:0000256" key="1">
    <source>
        <dbReference type="ARBA" id="ARBA00022723"/>
    </source>
</evidence>
<keyword evidence="6" id="KW-1133">Transmembrane helix</keyword>
<dbReference type="SMART" id="SM00184">
    <property type="entry name" value="RING"/>
    <property type="match status" value="1"/>
</dbReference>
<proteinExistence type="predicted"/>
<sequence length="262" mass="29573">MWKFTSNVISSIGLKKSSSEPTRVCQECSDDEVASNVSRDEGLECPICWESFNIVENVPYVLLCGHTLCKNCVLALQSALLNFPGQQIKIPFLISCPWCHLLSLRWIHRGNLKFPRKNFFLLWMVESLNGDRTKFASSLSLEHQSVSSPRRNLPLGNRSGNGSLRRQPSSRNSGQLSQMENVSRSSNGQHSPFPKSLDIFIDIMSKFPLVIVFLLILFFVLPSCAVILLLYLLLTILFAIPSFLVLYFAYPVLGWLVKEITS</sequence>
<keyword evidence="6" id="KW-0812">Transmembrane</keyword>
<keyword evidence="1" id="KW-0479">Metal-binding</keyword>
<dbReference type="PANTHER" id="PTHR46616">
    <property type="entry name" value="UBIQUITIN-PROTEIN LIGASE"/>
    <property type="match status" value="1"/>
</dbReference>
<feature type="domain" description="RING-type" evidence="7">
    <location>
        <begin position="45"/>
        <end position="100"/>
    </location>
</feature>
<dbReference type="PROSITE" id="PS50089">
    <property type="entry name" value="ZF_RING_2"/>
    <property type="match status" value="1"/>
</dbReference>
<dbReference type="InterPro" id="IPR017907">
    <property type="entry name" value="Znf_RING_CS"/>
</dbReference>
<dbReference type="GO" id="GO:0140096">
    <property type="term" value="F:catalytic activity, acting on a protein"/>
    <property type="evidence" value="ECO:0007669"/>
    <property type="project" value="UniProtKB-ARBA"/>
</dbReference>
<feature type="compositionally biased region" description="Polar residues" evidence="5">
    <location>
        <begin position="158"/>
        <end position="190"/>
    </location>
</feature>
<feature type="region of interest" description="Disordered" evidence="5">
    <location>
        <begin position="146"/>
        <end position="190"/>
    </location>
</feature>
<evidence type="ECO:0000259" key="7">
    <source>
        <dbReference type="PROSITE" id="PS50089"/>
    </source>
</evidence>
<dbReference type="Pfam" id="PF13445">
    <property type="entry name" value="zf-RING_UBOX"/>
    <property type="match status" value="1"/>
</dbReference>
<keyword evidence="3" id="KW-0862">Zinc</keyword>
<evidence type="ECO:0000256" key="3">
    <source>
        <dbReference type="ARBA" id="ARBA00022833"/>
    </source>
</evidence>
<comment type="caution">
    <text evidence="8">The sequence shown here is derived from an EMBL/GenBank/DDBJ whole genome shotgun (WGS) entry which is preliminary data.</text>
</comment>
<dbReference type="Proteomes" id="UP001634007">
    <property type="component" value="Unassembled WGS sequence"/>
</dbReference>
<dbReference type="PANTHER" id="PTHR46616:SF1">
    <property type="entry name" value="TRANSCRIPTION FACTOR C2H2 FAMILY-RELATED"/>
    <property type="match status" value="1"/>
</dbReference>
<dbReference type="InterPro" id="IPR013083">
    <property type="entry name" value="Znf_RING/FYVE/PHD"/>
</dbReference>
<dbReference type="GO" id="GO:0008270">
    <property type="term" value="F:zinc ion binding"/>
    <property type="evidence" value="ECO:0007669"/>
    <property type="project" value="UniProtKB-KW"/>
</dbReference>
<feature type="transmembrane region" description="Helical" evidence="6">
    <location>
        <begin position="209"/>
        <end position="232"/>
    </location>
</feature>
<organism evidence="8 9">
    <name type="scientific">Eucalyptus globulus</name>
    <name type="common">Tasmanian blue gum</name>
    <dbReference type="NCBI Taxonomy" id="34317"/>
    <lineage>
        <taxon>Eukaryota</taxon>
        <taxon>Viridiplantae</taxon>
        <taxon>Streptophyta</taxon>
        <taxon>Embryophyta</taxon>
        <taxon>Tracheophyta</taxon>
        <taxon>Spermatophyta</taxon>
        <taxon>Magnoliopsida</taxon>
        <taxon>eudicotyledons</taxon>
        <taxon>Gunneridae</taxon>
        <taxon>Pentapetalae</taxon>
        <taxon>rosids</taxon>
        <taxon>malvids</taxon>
        <taxon>Myrtales</taxon>
        <taxon>Myrtaceae</taxon>
        <taxon>Myrtoideae</taxon>
        <taxon>Eucalypteae</taxon>
        <taxon>Eucalyptus</taxon>
    </lineage>
</organism>
<dbReference type="InterPro" id="IPR001841">
    <property type="entry name" value="Znf_RING"/>
</dbReference>
<dbReference type="PROSITE" id="PS00518">
    <property type="entry name" value="ZF_RING_1"/>
    <property type="match status" value="1"/>
</dbReference>
<protein>
    <recommendedName>
        <fullName evidence="7">RING-type domain-containing protein</fullName>
    </recommendedName>
</protein>
<reference evidence="8 9" key="1">
    <citation type="submission" date="2024-11" db="EMBL/GenBank/DDBJ databases">
        <title>Chromosome-level genome assembly of Eucalyptus globulus Labill. provides insights into its genome evolution.</title>
        <authorList>
            <person name="Li X."/>
        </authorList>
    </citation>
    <scope>NUCLEOTIDE SEQUENCE [LARGE SCALE GENOMIC DNA]</scope>
    <source>
        <strain evidence="8">CL2024</strain>
        <tissue evidence="8">Fresh tender leaves</tissue>
    </source>
</reference>
<dbReference type="SUPFAM" id="SSF57850">
    <property type="entry name" value="RING/U-box"/>
    <property type="match status" value="1"/>
</dbReference>
<evidence type="ECO:0000256" key="5">
    <source>
        <dbReference type="SAM" id="MobiDB-lite"/>
    </source>
</evidence>
<dbReference type="EMBL" id="JBJKBG010000002">
    <property type="protein sequence ID" value="KAL3751552.1"/>
    <property type="molecule type" value="Genomic_DNA"/>
</dbReference>
<keyword evidence="6" id="KW-0472">Membrane</keyword>
<accession>A0ABD3LNV7</accession>
<evidence type="ECO:0000313" key="8">
    <source>
        <dbReference type="EMBL" id="KAL3751552.1"/>
    </source>
</evidence>
<name>A0ABD3LNV7_EUCGL</name>